<dbReference type="AlphaFoldDB" id="A0A7J9FWV6"/>
<evidence type="ECO:0000313" key="2">
    <source>
        <dbReference type="EMBL" id="MBA0789807.1"/>
    </source>
</evidence>
<keyword evidence="3" id="KW-1185">Reference proteome</keyword>
<sequence>METVRGKCITQLLLLGAVDSIQKKYWDNLKATQKIAIMDILLSLLEFAASYNSYSNLRTRMHHTPAERPPLNLLRQELAGTSIYLDVLQKVTSGFNDNNRQNLESNGSQDTEDTKLEGIAEERLISFCEQVLRDATDLQSTIGETTNVDMHRVLELRSPIIIKVLRGMCFMNNKIFRKHLREFYPLLTKLVCCDQLGVRGALGDLFRIQLKALLP</sequence>
<name>A0A7J9FWV6_9ROSI</name>
<organism evidence="2 3">
    <name type="scientific">Gossypium harknessii</name>
    <dbReference type="NCBI Taxonomy" id="34285"/>
    <lineage>
        <taxon>Eukaryota</taxon>
        <taxon>Viridiplantae</taxon>
        <taxon>Streptophyta</taxon>
        <taxon>Embryophyta</taxon>
        <taxon>Tracheophyta</taxon>
        <taxon>Spermatophyta</taxon>
        <taxon>Magnoliopsida</taxon>
        <taxon>eudicotyledons</taxon>
        <taxon>Gunneridae</taxon>
        <taxon>Pentapetalae</taxon>
        <taxon>rosids</taxon>
        <taxon>malvids</taxon>
        <taxon>Malvales</taxon>
        <taxon>Malvaceae</taxon>
        <taxon>Malvoideae</taxon>
        <taxon>Gossypium</taxon>
    </lineage>
</organism>
<reference evidence="2 3" key="1">
    <citation type="journal article" date="2019" name="Genome Biol. Evol.">
        <title>Insights into the evolution of the New World diploid cottons (Gossypium, subgenus Houzingenia) based on genome sequencing.</title>
        <authorList>
            <person name="Grover C.E."/>
            <person name="Arick M.A. 2nd"/>
            <person name="Thrash A."/>
            <person name="Conover J.L."/>
            <person name="Sanders W.S."/>
            <person name="Peterson D.G."/>
            <person name="Frelichowski J.E."/>
            <person name="Scheffler J.A."/>
            <person name="Scheffler B.E."/>
            <person name="Wendel J.F."/>
        </authorList>
    </citation>
    <scope>NUCLEOTIDE SEQUENCE [LARGE SCALE GENOMIC DNA]</scope>
    <source>
        <strain evidence="2">0</strain>
        <tissue evidence="2">Leaf</tissue>
    </source>
</reference>
<dbReference type="EMBL" id="JABFAD010000001">
    <property type="protein sequence ID" value="MBA0789807.1"/>
    <property type="molecule type" value="Genomic_DNA"/>
</dbReference>
<protein>
    <recommendedName>
        <fullName evidence="1">Sec7/BIG1-like C-terminal domain-containing protein</fullName>
    </recommendedName>
</protein>
<dbReference type="Proteomes" id="UP000593560">
    <property type="component" value="Unassembled WGS sequence"/>
</dbReference>
<evidence type="ECO:0000259" key="1">
    <source>
        <dbReference type="Pfam" id="PF20252"/>
    </source>
</evidence>
<accession>A0A7J9FWV6</accession>
<gene>
    <name evidence="2" type="ORF">Gohar_014493</name>
</gene>
<evidence type="ECO:0000313" key="3">
    <source>
        <dbReference type="Proteomes" id="UP000593560"/>
    </source>
</evidence>
<proteinExistence type="predicted"/>
<comment type="caution">
    <text evidence="2">The sequence shown here is derived from an EMBL/GenBank/DDBJ whole genome shotgun (WGS) entry which is preliminary data.</text>
</comment>
<dbReference type="InterPro" id="IPR046455">
    <property type="entry name" value="Sec7/BIG1-like_C"/>
</dbReference>
<dbReference type="Pfam" id="PF20252">
    <property type="entry name" value="BIG2_C"/>
    <property type="match status" value="1"/>
</dbReference>
<dbReference type="OrthoDB" id="973287at2759"/>
<feature type="domain" description="Sec7/BIG1-like C-terminal" evidence="1">
    <location>
        <begin position="10"/>
        <end position="206"/>
    </location>
</feature>